<evidence type="ECO:0000313" key="3">
    <source>
        <dbReference type="Proteomes" id="UP000481153"/>
    </source>
</evidence>
<sequence>MAASASWVPGPSPTREQDTFGYSTDDFEDDFVQSRESEHDNPRQKDVVISESNADAAERDTAGNEESFQSSRSNVEPKLSSAHDDIENEYSLDDFDSSAAPLKNESADSDDLYEDEDFESAQVHSVDLTTAQTTNVDKIEGIADSPTLDGKNDQPVDSTSPLTDDGIFTDRAISPPRLHEEQASLHETESSASQGEQPVEEKKPPVSPETPSGDDVRSQEYLRGFMGSLSSDEFDRAMAPSPPPLKQMHINNAFPSFDPTIMCGNNLANDATADEKILYNLVMSLLLQPEEPKRRQVHTATQGTQTEPPPPPQIPPPSHAVDSSIAAAFNDHYVEFIKHLTQRGQQATSVSSSAASRDNQRKLDRLQLVFHETVCHVFANPKMIATVRDIVFMKMQAME</sequence>
<evidence type="ECO:0000313" key="2">
    <source>
        <dbReference type="EMBL" id="KAF0737297.1"/>
    </source>
</evidence>
<feature type="compositionally biased region" description="Acidic residues" evidence="1">
    <location>
        <begin position="107"/>
        <end position="119"/>
    </location>
</feature>
<dbReference type="Proteomes" id="UP000481153">
    <property type="component" value="Unassembled WGS sequence"/>
</dbReference>
<feature type="compositionally biased region" description="Pro residues" evidence="1">
    <location>
        <begin position="307"/>
        <end position="318"/>
    </location>
</feature>
<dbReference type="VEuPathDB" id="FungiDB:AeMF1_010597"/>
<name>A0A6G0XAY0_9STRA</name>
<protein>
    <submittedName>
        <fullName evidence="2">Uncharacterized protein</fullName>
    </submittedName>
</protein>
<dbReference type="EMBL" id="VJMJ01000084">
    <property type="protein sequence ID" value="KAF0737297.1"/>
    <property type="molecule type" value="Genomic_DNA"/>
</dbReference>
<proteinExistence type="predicted"/>
<feature type="compositionally biased region" description="Polar residues" evidence="1">
    <location>
        <begin position="64"/>
        <end position="74"/>
    </location>
</feature>
<feature type="compositionally biased region" description="Basic and acidic residues" evidence="1">
    <location>
        <begin position="32"/>
        <end position="48"/>
    </location>
</feature>
<accession>A0A6G0XAY0</accession>
<feature type="compositionally biased region" description="Acidic residues" evidence="1">
    <location>
        <begin position="86"/>
        <end position="96"/>
    </location>
</feature>
<dbReference type="AlphaFoldDB" id="A0A6G0XAY0"/>
<keyword evidence="3" id="KW-1185">Reference proteome</keyword>
<feature type="region of interest" description="Disordered" evidence="1">
    <location>
        <begin position="1"/>
        <end position="218"/>
    </location>
</feature>
<feature type="compositionally biased region" description="Basic and acidic residues" evidence="1">
    <location>
        <begin position="177"/>
        <end position="189"/>
    </location>
</feature>
<comment type="caution">
    <text evidence="2">The sequence shown here is derived from an EMBL/GenBank/DDBJ whole genome shotgun (WGS) entry which is preliminary data.</text>
</comment>
<reference evidence="2 3" key="1">
    <citation type="submission" date="2019-07" db="EMBL/GenBank/DDBJ databases">
        <title>Genomics analysis of Aphanomyces spp. identifies a new class of oomycete effector associated with host adaptation.</title>
        <authorList>
            <person name="Gaulin E."/>
        </authorList>
    </citation>
    <scope>NUCLEOTIDE SEQUENCE [LARGE SCALE GENOMIC DNA]</scope>
    <source>
        <strain evidence="2 3">ATCC 201684</strain>
    </source>
</reference>
<feature type="compositionally biased region" description="Polar residues" evidence="1">
    <location>
        <begin position="127"/>
        <end position="136"/>
    </location>
</feature>
<organism evidence="2 3">
    <name type="scientific">Aphanomyces euteiches</name>
    <dbReference type="NCBI Taxonomy" id="100861"/>
    <lineage>
        <taxon>Eukaryota</taxon>
        <taxon>Sar</taxon>
        <taxon>Stramenopiles</taxon>
        <taxon>Oomycota</taxon>
        <taxon>Saprolegniomycetes</taxon>
        <taxon>Saprolegniales</taxon>
        <taxon>Verrucalvaceae</taxon>
        <taxon>Aphanomyces</taxon>
    </lineage>
</organism>
<feature type="region of interest" description="Disordered" evidence="1">
    <location>
        <begin position="292"/>
        <end position="320"/>
    </location>
</feature>
<evidence type="ECO:0000256" key="1">
    <source>
        <dbReference type="SAM" id="MobiDB-lite"/>
    </source>
</evidence>
<gene>
    <name evidence="2" type="ORF">Ae201684_006469</name>
</gene>